<sequence>MKKAAVMVNVVVGVLVVLAAAPTTQALTTEAQSSQLFILPLTHHNFSFESAGVSYVPSLLNMPDLPSWLHYSYSPAVFTGFVYGVPPEGLQDFQVHCFNCVLMFYMQIKLWYPSLSEC</sequence>
<dbReference type="InterPro" id="IPR048346">
    <property type="entry name" value="Sarcoglycan_N"/>
</dbReference>
<evidence type="ECO:0000259" key="2">
    <source>
        <dbReference type="Pfam" id="PF05510"/>
    </source>
</evidence>
<dbReference type="SUPFAM" id="SSF49313">
    <property type="entry name" value="Cadherin-like"/>
    <property type="match status" value="1"/>
</dbReference>
<accession>A0A5B7KA28</accession>
<dbReference type="InterPro" id="IPR015919">
    <property type="entry name" value="Cadherin-like_sf"/>
</dbReference>
<evidence type="ECO:0000256" key="1">
    <source>
        <dbReference type="SAM" id="SignalP"/>
    </source>
</evidence>
<proteinExistence type="predicted"/>
<gene>
    <name evidence="3" type="ORF">E2C01_099599</name>
</gene>
<name>A0A5B7KA28_PORTR</name>
<dbReference type="GO" id="GO:0016020">
    <property type="term" value="C:membrane"/>
    <property type="evidence" value="ECO:0007669"/>
    <property type="project" value="InterPro"/>
</dbReference>
<protein>
    <recommendedName>
        <fullName evidence="2">Sarcoglycan alpha/epsilon N-terminal domain-containing protein</fullName>
    </recommendedName>
</protein>
<dbReference type="OrthoDB" id="10019906at2759"/>
<dbReference type="Pfam" id="PF05510">
    <property type="entry name" value="Sarcoglycan_2"/>
    <property type="match status" value="1"/>
</dbReference>
<dbReference type="Proteomes" id="UP000324222">
    <property type="component" value="Unassembled WGS sequence"/>
</dbReference>
<feature type="signal peptide" evidence="1">
    <location>
        <begin position="1"/>
        <end position="26"/>
    </location>
</feature>
<dbReference type="GO" id="GO:0005509">
    <property type="term" value="F:calcium ion binding"/>
    <property type="evidence" value="ECO:0007669"/>
    <property type="project" value="InterPro"/>
</dbReference>
<organism evidence="3 4">
    <name type="scientific">Portunus trituberculatus</name>
    <name type="common">Swimming crab</name>
    <name type="synonym">Neptunus trituberculatus</name>
    <dbReference type="NCBI Taxonomy" id="210409"/>
    <lineage>
        <taxon>Eukaryota</taxon>
        <taxon>Metazoa</taxon>
        <taxon>Ecdysozoa</taxon>
        <taxon>Arthropoda</taxon>
        <taxon>Crustacea</taxon>
        <taxon>Multicrustacea</taxon>
        <taxon>Malacostraca</taxon>
        <taxon>Eumalacostraca</taxon>
        <taxon>Eucarida</taxon>
        <taxon>Decapoda</taxon>
        <taxon>Pleocyemata</taxon>
        <taxon>Brachyura</taxon>
        <taxon>Eubrachyura</taxon>
        <taxon>Portunoidea</taxon>
        <taxon>Portunidae</taxon>
        <taxon>Portuninae</taxon>
        <taxon>Portunus</taxon>
    </lineage>
</organism>
<evidence type="ECO:0000313" key="3">
    <source>
        <dbReference type="EMBL" id="MPD03940.1"/>
    </source>
</evidence>
<dbReference type="EMBL" id="VSRR010138711">
    <property type="protein sequence ID" value="MPD03940.1"/>
    <property type="molecule type" value="Genomic_DNA"/>
</dbReference>
<keyword evidence="1" id="KW-0732">Signal</keyword>
<evidence type="ECO:0000313" key="4">
    <source>
        <dbReference type="Proteomes" id="UP000324222"/>
    </source>
</evidence>
<reference evidence="3 4" key="1">
    <citation type="submission" date="2019-05" db="EMBL/GenBank/DDBJ databases">
        <title>Another draft genome of Portunus trituberculatus and its Hox gene families provides insights of decapod evolution.</title>
        <authorList>
            <person name="Jeong J.-H."/>
            <person name="Song I."/>
            <person name="Kim S."/>
            <person name="Choi T."/>
            <person name="Kim D."/>
            <person name="Ryu S."/>
            <person name="Kim W."/>
        </authorList>
    </citation>
    <scope>NUCLEOTIDE SEQUENCE [LARGE SCALE GENOMIC DNA]</scope>
    <source>
        <tissue evidence="3">Muscle</tissue>
    </source>
</reference>
<dbReference type="AlphaFoldDB" id="A0A5B7KA28"/>
<keyword evidence="4" id="KW-1185">Reference proteome</keyword>
<feature type="chain" id="PRO_5023118628" description="Sarcoglycan alpha/epsilon N-terminal domain-containing protein" evidence="1">
    <location>
        <begin position="27"/>
        <end position="118"/>
    </location>
</feature>
<feature type="domain" description="Sarcoglycan alpha/epsilon N-terminal" evidence="2">
    <location>
        <begin position="31"/>
        <end position="91"/>
    </location>
</feature>
<comment type="caution">
    <text evidence="3">The sequence shown here is derived from an EMBL/GenBank/DDBJ whole genome shotgun (WGS) entry which is preliminary data.</text>
</comment>